<evidence type="ECO:0000256" key="6">
    <source>
        <dbReference type="ARBA" id="ARBA00021797"/>
    </source>
</evidence>
<evidence type="ECO:0000259" key="14">
    <source>
        <dbReference type="PROSITE" id="PS51074"/>
    </source>
</evidence>
<dbReference type="GO" id="GO:0046872">
    <property type="term" value="F:metal ion binding"/>
    <property type="evidence" value="ECO:0007669"/>
    <property type="project" value="UniProtKB-KW"/>
</dbReference>
<comment type="pathway">
    <text evidence="4">Protein modification; peptidyl-diphthamide biosynthesis.</text>
</comment>
<dbReference type="PANTHER" id="PTHR21454:SF46">
    <property type="entry name" value="DIPHTHAMIDE BIOSYNTHESIS PROTEIN 4"/>
    <property type="match status" value="1"/>
</dbReference>
<sequence>MNHYEILSLPTPSGDGPPSPATLKTAYHRTLLRFHPDKALRDSELAVRLPEPEHGFSLSKSAAPPPTIDEIKHAYATLADPESRRVYDRDLLLRRNGAVTTPDGTLPSGTGRDDDGLETVDLEEMAFDEARERWSWACRCGEEEGFVVTEGELEGALVEGRSTGELVVGCRGCSLWIRVTFGVA</sequence>
<comment type="function">
    <text evidence="1">Required for the first step of diphthamide biosynthesis, the transfer of 3-amino-3-carboxypropyl from S-adenosyl-L-methionine to a histidine residue. Diphthamide is a post-translational modification of histidine which occurs in elongation factor 2.</text>
</comment>
<evidence type="ECO:0000259" key="13">
    <source>
        <dbReference type="PROSITE" id="PS50076"/>
    </source>
</evidence>
<reference evidence="15 17" key="1">
    <citation type="submission" date="2020-01" db="EMBL/GenBank/DDBJ databases">
        <authorList>
            <consortium name="DOE Joint Genome Institute"/>
            <person name="Haridas S."/>
            <person name="Albert R."/>
            <person name="Binder M."/>
            <person name="Bloem J."/>
            <person name="Labutti K."/>
            <person name="Salamov A."/>
            <person name="Andreopoulos B."/>
            <person name="Baker S.E."/>
            <person name="Barry K."/>
            <person name="Bills G."/>
            <person name="Bluhm B.H."/>
            <person name="Cannon C."/>
            <person name="Castanera R."/>
            <person name="Culley D.E."/>
            <person name="Daum C."/>
            <person name="Ezra D."/>
            <person name="Gonzalez J.B."/>
            <person name="Henrissat B."/>
            <person name="Kuo A."/>
            <person name="Liang C."/>
            <person name="Lipzen A."/>
            <person name="Lutzoni F."/>
            <person name="Magnuson J."/>
            <person name="Mondo S."/>
            <person name="Nolan M."/>
            <person name="Ohm R."/>
            <person name="Pangilinan J."/>
            <person name="Park H.-J."/>
            <person name="Ramirez L."/>
            <person name="Alfaro M."/>
            <person name="Sun H."/>
            <person name="Tritt A."/>
            <person name="Yoshinaga Y."/>
            <person name="Zwiers L.-H."/>
            <person name="Turgeon B.G."/>
            <person name="Goodwin S.B."/>
            <person name="Spatafora J.W."/>
            <person name="Crous P.W."/>
            <person name="Grigoriev I.V."/>
        </authorList>
    </citation>
    <scope>NUCLEOTIDE SEQUENCE</scope>
    <source>
        <strain evidence="15 17">CBS 781.70</strain>
    </source>
</reference>
<evidence type="ECO:0000256" key="3">
    <source>
        <dbReference type="ARBA" id="ARBA00004496"/>
    </source>
</evidence>
<dbReference type="SUPFAM" id="SSF46565">
    <property type="entry name" value="Chaperone J-domain"/>
    <property type="match status" value="1"/>
</dbReference>
<dbReference type="GeneID" id="54414887"/>
<dbReference type="PROSITE" id="PS50076">
    <property type="entry name" value="DNAJ_2"/>
    <property type="match status" value="1"/>
</dbReference>
<feature type="region of interest" description="Disordered" evidence="12">
    <location>
        <begin position="1"/>
        <end position="23"/>
    </location>
</feature>
<evidence type="ECO:0000256" key="5">
    <source>
        <dbReference type="ARBA" id="ARBA00006169"/>
    </source>
</evidence>
<evidence type="ECO:0000256" key="11">
    <source>
        <dbReference type="ARBA" id="ARBA00023242"/>
    </source>
</evidence>
<proteinExistence type="inferred from homology"/>
<dbReference type="Pfam" id="PF05207">
    <property type="entry name" value="Zn_ribbon_CSL"/>
    <property type="match status" value="1"/>
</dbReference>
<dbReference type="OrthoDB" id="445556at2759"/>
<dbReference type="GO" id="GO:0005634">
    <property type="term" value="C:nucleus"/>
    <property type="evidence" value="ECO:0007669"/>
    <property type="project" value="UniProtKB-SubCell"/>
</dbReference>
<reference evidence="17" key="3">
    <citation type="submission" date="2025-04" db="UniProtKB">
        <authorList>
            <consortium name="RefSeq"/>
        </authorList>
    </citation>
    <scope>IDENTIFICATION</scope>
    <source>
        <strain evidence="17">CBS 781.70</strain>
    </source>
</reference>
<evidence type="ECO:0000256" key="9">
    <source>
        <dbReference type="ARBA" id="ARBA00022833"/>
    </source>
</evidence>
<protein>
    <recommendedName>
        <fullName evidence="6">Diphthamide biosynthesis protein 4</fullName>
    </recommendedName>
</protein>
<name>A0A6G1GCL9_9PEZI</name>
<evidence type="ECO:0000256" key="4">
    <source>
        <dbReference type="ARBA" id="ARBA00005156"/>
    </source>
</evidence>
<reference evidence="17" key="2">
    <citation type="submission" date="2020-04" db="EMBL/GenBank/DDBJ databases">
        <authorList>
            <consortium name="NCBI Genome Project"/>
        </authorList>
    </citation>
    <scope>NUCLEOTIDE SEQUENCE</scope>
    <source>
        <strain evidence="17">CBS 781.70</strain>
    </source>
</reference>
<evidence type="ECO:0000313" key="17">
    <source>
        <dbReference type="RefSeq" id="XP_033537469.1"/>
    </source>
</evidence>
<dbReference type="Gene3D" id="3.10.660.10">
    <property type="entry name" value="DPH Zinc finger"/>
    <property type="match status" value="1"/>
</dbReference>
<dbReference type="InterPro" id="IPR036671">
    <property type="entry name" value="DPH_MB_sf"/>
</dbReference>
<keyword evidence="9" id="KW-0862">Zinc</keyword>
<evidence type="ECO:0000256" key="12">
    <source>
        <dbReference type="SAM" id="MobiDB-lite"/>
    </source>
</evidence>
<comment type="subcellular location">
    <subcellularLocation>
        <location evidence="3">Cytoplasm</location>
    </subcellularLocation>
    <subcellularLocation>
        <location evidence="2">Nucleus</location>
    </subcellularLocation>
</comment>
<dbReference type="UniPathway" id="UPA00559"/>
<comment type="similarity">
    <text evidence="5">Belongs to the DPH4 family.</text>
</comment>
<dbReference type="EMBL" id="ML975151">
    <property type="protein sequence ID" value="KAF1815838.1"/>
    <property type="molecule type" value="Genomic_DNA"/>
</dbReference>
<feature type="domain" description="J" evidence="13">
    <location>
        <begin position="2"/>
        <end position="91"/>
    </location>
</feature>
<dbReference type="GO" id="GO:0017183">
    <property type="term" value="P:protein histidyl modification to diphthamide"/>
    <property type="evidence" value="ECO:0007669"/>
    <property type="project" value="UniProtKB-UniPathway"/>
</dbReference>
<evidence type="ECO:0000256" key="8">
    <source>
        <dbReference type="ARBA" id="ARBA00022723"/>
    </source>
</evidence>
<dbReference type="InterPro" id="IPR044248">
    <property type="entry name" value="DPH3/4-like"/>
</dbReference>
<evidence type="ECO:0000313" key="15">
    <source>
        <dbReference type="EMBL" id="KAF1815838.1"/>
    </source>
</evidence>
<keyword evidence="16" id="KW-1185">Reference proteome</keyword>
<keyword evidence="8" id="KW-0479">Metal-binding</keyword>
<evidence type="ECO:0000313" key="16">
    <source>
        <dbReference type="Proteomes" id="UP000504638"/>
    </source>
</evidence>
<keyword evidence="10" id="KW-0408">Iron</keyword>
<dbReference type="PROSITE" id="PS51074">
    <property type="entry name" value="DPH_MB"/>
    <property type="match status" value="1"/>
</dbReference>
<evidence type="ECO:0000256" key="10">
    <source>
        <dbReference type="ARBA" id="ARBA00023004"/>
    </source>
</evidence>
<evidence type="ECO:0000256" key="7">
    <source>
        <dbReference type="ARBA" id="ARBA00022490"/>
    </source>
</evidence>
<dbReference type="RefSeq" id="XP_033537469.1">
    <property type="nucleotide sequence ID" value="XM_033674317.1"/>
</dbReference>
<feature type="domain" description="DPH-type MB" evidence="14">
    <location>
        <begin position="116"/>
        <end position="182"/>
    </location>
</feature>
<dbReference type="Gene3D" id="1.10.287.110">
    <property type="entry name" value="DnaJ domain"/>
    <property type="match status" value="1"/>
</dbReference>
<gene>
    <name evidence="15 17" type="ORF">P152DRAFT_198019</name>
</gene>
<evidence type="ECO:0000256" key="1">
    <source>
        <dbReference type="ARBA" id="ARBA00003474"/>
    </source>
</evidence>
<dbReference type="SUPFAM" id="SSF144217">
    <property type="entry name" value="CSL zinc finger"/>
    <property type="match status" value="1"/>
</dbReference>
<dbReference type="InterPro" id="IPR036869">
    <property type="entry name" value="J_dom_sf"/>
</dbReference>
<evidence type="ECO:0000256" key="2">
    <source>
        <dbReference type="ARBA" id="ARBA00004123"/>
    </source>
</evidence>
<dbReference type="Proteomes" id="UP000504638">
    <property type="component" value="Unplaced"/>
</dbReference>
<dbReference type="CDD" id="cd06257">
    <property type="entry name" value="DnaJ"/>
    <property type="match status" value="1"/>
</dbReference>
<accession>A0A6G1GCL9</accession>
<dbReference type="InterPro" id="IPR007872">
    <property type="entry name" value="DPH_MB_dom"/>
</dbReference>
<dbReference type="GO" id="GO:0005737">
    <property type="term" value="C:cytoplasm"/>
    <property type="evidence" value="ECO:0007669"/>
    <property type="project" value="UniProtKB-SubCell"/>
</dbReference>
<dbReference type="PANTHER" id="PTHR21454">
    <property type="entry name" value="DPH3 HOMOLOG-RELATED"/>
    <property type="match status" value="1"/>
</dbReference>
<dbReference type="InterPro" id="IPR001623">
    <property type="entry name" value="DnaJ_domain"/>
</dbReference>
<keyword evidence="7" id="KW-0963">Cytoplasm</keyword>
<dbReference type="SMART" id="SM00271">
    <property type="entry name" value="DnaJ"/>
    <property type="match status" value="1"/>
</dbReference>
<dbReference type="AlphaFoldDB" id="A0A6G1GCL9"/>
<organism evidence="15">
    <name type="scientific">Eremomyces bilateralis CBS 781.70</name>
    <dbReference type="NCBI Taxonomy" id="1392243"/>
    <lineage>
        <taxon>Eukaryota</taxon>
        <taxon>Fungi</taxon>
        <taxon>Dikarya</taxon>
        <taxon>Ascomycota</taxon>
        <taxon>Pezizomycotina</taxon>
        <taxon>Dothideomycetes</taxon>
        <taxon>Dothideomycetes incertae sedis</taxon>
        <taxon>Eremomycetales</taxon>
        <taxon>Eremomycetaceae</taxon>
        <taxon>Eremomyces</taxon>
    </lineage>
</organism>
<keyword evidence="11" id="KW-0539">Nucleus</keyword>